<feature type="non-terminal residue" evidence="3">
    <location>
        <position position="164"/>
    </location>
</feature>
<dbReference type="InterPro" id="IPR048862">
    <property type="entry name" value="SPOCS_spoVID_N"/>
</dbReference>
<reference evidence="3 4" key="1">
    <citation type="submission" date="2021-07" db="EMBL/GenBank/DDBJ databases">
        <title>Paenibacillus radiodurans sp. nov., isolated from the southeastern edge of Tengger Desert.</title>
        <authorList>
            <person name="Zhang G."/>
        </authorList>
    </citation>
    <scope>NUCLEOTIDE SEQUENCE [LARGE SCALE GENOMIC DNA]</scope>
    <source>
        <strain evidence="3 4">CCM 7311</strain>
    </source>
</reference>
<dbReference type="EMBL" id="JAHZIK010000964">
    <property type="protein sequence ID" value="MBW7457794.1"/>
    <property type="molecule type" value="Genomic_DNA"/>
</dbReference>
<organism evidence="3 4">
    <name type="scientific">Paenibacillus sepulcri</name>
    <dbReference type="NCBI Taxonomy" id="359917"/>
    <lineage>
        <taxon>Bacteria</taxon>
        <taxon>Bacillati</taxon>
        <taxon>Bacillota</taxon>
        <taxon>Bacilli</taxon>
        <taxon>Bacillales</taxon>
        <taxon>Paenibacillaceae</taxon>
        <taxon>Paenibacillus</taxon>
    </lineage>
</organism>
<proteinExistence type="predicted"/>
<feature type="compositionally biased region" description="Basic and acidic residues" evidence="1">
    <location>
        <begin position="126"/>
        <end position="143"/>
    </location>
</feature>
<evidence type="ECO:0000313" key="4">
    <source>
        <dbReference type="Proteomes" id="UP001519887"/>
    </source>
</evidence>
<feature type="domain" description="Stage VI sporulation protein D N-terminal" evidence="2">
    <location>
        <begin position="8"/>
        <end position="119"/>
    </location>
</feature>
<comment type="caution">
    <text evidence="3">The sequence shown here is derived from an EMBL/GenBank/DDBJ whole genome shotgun (WGS) entry which is preliminary data.</text>
</comment>
<protein>
    <recommendedName>
        <fullName evidence="2">Stage VI sporulation protein D N-terminal domain-containing protein</fullName>
    </recommendedName>
</protein>
<evidence type="ECO:0000256" key="1">
    <source>
        <dbReference type="SAM" id="MobiDB-lite"/>
    </source>
</evidence>
<keyword evidence="4" id="KW-1185">Reference proteome</keyword>
<sequence>MSNPSSGLRFDVYERVHLPDDVAAIDELEEIELVPRIQIVQQGEQVLLKGHLLLSGVYRAPDGLEGDQALEHMIPVEITLPMNRINRLDDIAVEIDNFDVDLLSARTLNVTGVLSLLGIEIEQKQEQEEWREEPFTVVHKREDEEQLPSWGAPVSQPSPPRVQE</sequence>
<name>A0ABS7CA65_9BACL</name>
<feature type="region of interest" description="Disordered" evidence="1">
    <location>
        <begin position="126"/>
        <end position="164"/>
    </location>
</feature>
<accession>A0ABS7CA65</accession>
<dbReference type="Pfam" id="PF20918">
    <property type="entry name" value="SPOCS_spoVID-N"/>
    <property type="match status" value="1"/>
</dbReference>
<dbReference type="Proteomes" id="UP001519887">
    <property type="component" value="Unassembled WGS sequence"/>
</dbReference>
<evidence type="ECO:0000259" key="2">
    <source>
        <dbReference type="Pfam" id="PF20918"/>
    </source>
</evidence>
<gene>
    <name evidence="3" type="ORF">K0U00_27510</name>
</gene>
<evidence type="ECO:0000313" key="3">
    <source>
        <dbReference type="EMBL" id="MBW7457794.1"/>
    </source>
</evidence>